<dbReference type="InterPro" id="IPR004907">
    <property type="entry name" value="ATPase_V1-cplx_csu"/>
</dbReference>
<name>A0A8U8AYA8_GEOPR</name>
<dbReference type="Ensembl" id="ENSCPVT00000028677.1">
    <property type="protein sequence ID" value="ENSCPVP00000024626.1"/>
    <property type="gene ID" value="ENSCPVG00000001841.2"/>
</dbReference>
<evidence type="ECO:0000256" key="6">
    <source>
        <dbReference type="RuleBase" id="RU364010"/>
    </source>
</evidence>
<evidence type="ECO:0000256" key="4">
    <source>
        <dbReference type="ARBA" id="ARBA00023065"/>
    </source>
</evidence>
<accession>A0A8U8AYA8</accession>
<evidence type="ECO:0000256" key="2">
    <source>
        <dbReference type="ARBA" id="ARBA00022448"/>
    </source>
</evidence>
<dbReference type="PANTHER" id="PTHR10137">
    <property type="entry name" value="V-TYPE PROTON ATPASE SUBUNIT C"/>
    <property type="match status" value="1"/>
</dbReference>
<evidence type="ECO:0000256" key="3">
    <source>
        <dbReference type="ARBA" id="ARBA00022781"/>
    </source>
</evidence>
<organism evidence="7 8">
    <name type="scientific">Geospiza parvula</name>
    <name type="common">Small tree-finch</name>
    <name type="synonym">Camarhynchus parvulus</name>
    <dbReference type="NCBI Taxonomy" id="87175"/>
    <lineage>
        <taxon>Eukaryota</taxon>
        <taxon>Metazoa</taxon>
        <taxon>Chordata</taxon>
        <taxon>Craniata</taxon>
        <taxon>Vertebrata</taxon>
        <taxon>Euteleostomi</taxon>
        <taxon>Archelosauria</taxon>
        <taxon>Archosauria</taxon>
        <taxon>Dinosauria</taxon>
        <taxon>Saurischia</taxon>
        <taxon>Theropoda</taxon>
        <taxon>Coelurosauria</taxon>
        <taxon>Aves</taxon>
        <taxon>Neognathae</taxon>
        <taxon>Neoaves</taxon>
        <taxon>Telluraves</taxon>
        <taxon>Australaves</taxon>
        <taxon>Passeriformes</taxon>
        <taxon>Thraupidae</taxon>
        <taxon>Camarhynchus</taxon>
    </lineage>
</organism>
<reference evidence="7" key="1">
    <citation type="submission" date="2020-02" db="EMBL/GenBank/DDBJ databases">
        <authorList>
            <person name="Enbody D E."/>
            <person name="Pettersson E M."/>
        </authorList>
    </citation>
    <scope>NUCLEOTIDE SEQUENCE [LARGE SCALE GENOMIC DNA]</scope>
</reference>
<sequence>MSEFWLISAPGDKTNLQAWERMNTVTSKSNLSSNSKFHIPDLKVGTLDALVGLSDELGKLDTFAEREAVSHKETALNGGLWGYFVLCFCFYFKEHPPTSSRNLIKQHLENVKPSLILF</sequence>
<evidence type="ECO:0000313" key="8">
    <source>
        <dbReference type="Proteomes" id="UP000694382"/>
    </source>
</evidence>
<dbReference type="Gene3D" id="1.20.1460.10">
    <property type="entry name" value="subunit c (vma5p) of the yeast v-atpase, domain 2"/>
    <property type="match status" value="1"/>
</dbReference>
<reference evidence="7" key="2">
    <citation type="submission" date="2025-08" db="UniProtKB">
        <authorList>
            <consortium name="Ensembl"/>
        </authorList>
    </citation>
    <scope>IDENTIFICATION</scope>
</reference>
<dbReference type="SUPFAM" id="SSF118203">
    <property type="entry name" value="Vacuolar ATP synthase subunit C"/>
    <property type="match status" value="1"/>
</dbReference>
<dbReference type="GO" id="GO:0005765">
    <property type="term" value="C:lysosomal membrane"/>
    <property type="evidence" value="ECO:0007669"/>
    <property type="project" value="TreeGrafter"/>
</dbReference>
<dbReference type="Proteomes" id="UP000694382">
    <property type="component" value="Chromosome 3"/>
</dbReference>
<dbReference type="InterPro" id="IPR036132">
    <property type="entry name" value="Vac_ATP_synth_c_sf"/>
</dbReference>
<proteinExistence type="inferred from homology"/>
<keyword evidence="8" id="KW-1185">Reference proteome</keyword>
<reference evidence="7" key="3">
    <citation type="submission" date="2025-09" db="UniProtKB">
        <authorList>
            <consortium name="Ensembl"/>
        </authorList>
    </citation>
    <scope>IDENTIFICATION</scope>
</reference>
<keyword evidence="2 6" id="KW-0813">Transport</keyword>
<comment type="similarity">
    <text evidence="1 6">Belongs to the V-ATPase C subunit family.</text>
</comment>
<dbReference type="Pfam" id="PF03223">
    <property type="entry name" value="V-ATPase_C"/>
    <property type="match status" value="1"/>
</dbReference>
<evidence type="ECO:0000313" key="7">
    <source>
        <dbReference type="Ensembl" id="ENSCPVP00000024626.1"/>
    </source>
</evidence>
<keyword evidence="4 6" id="KW-0406">Ion transport</keyword>
<evidence type="ECO:0000256" key="5">
    <source>
        <dbReference type="ARBA" id="ARBA00046006"/>
    </source>
</evidence>
<dbReference type="GO" id="GO:0000221">
    <property type="term" value="C:vacuolar proton-transporting V-type ATPase, V1 domain"/>
    <property type="evidence" value="ECO:0007669"/>
    <property type="project" value="TreeGrafter"/>
</dbReference>
<gene>
    <name evidence="7" type="primary">ATP6V1C2</name>
</gene>
<comment type="function">
    <text evidence="5 6">Subunit of the V1 complex of vacuolar(H+)-ATPase (V-ATPase), a multisubunit enzyme composed of a peripheral complex (V1) that hydrolyzes ATP and a membrane integral complex (V0) that translocates protons. V-ATPase is responsible for acidifying and maintaining the pH of intracellular compartments and in some cell types, is targeted to the plasma membrane, where it is responsible for acidifying the extracellular environment. Subunit C is necessary for the assembly of the catalytic sector of the enzyme and is likely to have a specific function in its catalytic activity.</text>
</comment>
<dbReference type="AlphaFoldDB" id="A0A8U8AYA8"/>
<keyword evidence="3 6" id="KW-0375">Hydrogen ion transport</keyword>
<dbReference type="GO" id="GO:0046961">
    <property type="term" value="F:proton-transporting ATPase activity, rotational mechanism"/>
    <property type="evidence" value="ECO:0007669"/>
    <property type="project" value="InterPro"/>
</dbReference>
<protein>
    <recommendedName>
        <fullName evidence="6">V-type proton ATPase subunit C</fullName>
    </recommendedName>
</protein>
<dbReference type="PANTHER" id="PTHR10137:SF4">
    <property type="entry name" value="V-TYPE PROTON ATPASE SUBUNIT C 2"/>
    <property type="match status" value="1"/>
</dbReference>
<evidence type="ECO:0000256" key="1">
    <source>
        <dbReference type="ARBA" id="ARBA00006138"/>
    </source>
</evidence>
<comment type="subunit">
    <text evidence="6">V-ATPase is a heteromultimeric enzyme made up of two complexes: the ATP-hydrolytic V1 complex and the proton translocation V0 complex. The V1 complex consists of three catalytic AB heterodimers that form a heterohexamer, three peripheral stalks each consisting of EG heterodimers, one central rotor including subunits D and F, and the regulatory subunits C and H. The proton translocation complex V0 consists of the proton transport subunit a, a ring of proteolipid subunits c9c'', rotary subunit d, subunits e and f, and two accessory subunits.</text>
</comment>